<dbReference type="AlphaFoldDB" id="A0A6B3ST34"/>
<dbReference type="PANTHER" id="PTHR35526">
    <property type="entry name" value="ANTI-SIGMA-F FACTOR RSBW-RELATED"/>
    <property type="match status" value="1"/>
</dbReference>
<dbReference type="Proteomes" id="UP000482155">
    <property type="component" value="Unassembled WGS sequence"/>
</dbReference>
<keyword evidence="5" id="KW-1185">Reference proteome</keyword>
<dbReference type="EMBL" id="JAAIVB010000078">
    <property type="protein sequence ID" value="NEX63927.1"/>
    <property type="molecule type" value="Genomic_DNA"/>
</dbReference>
<dbReference type="GO" id="GO:0005524">
    <property type="term" value="F:ATP binding"/>
    <property type="evidence" value="ECO:0007669"/>
    <property type="project" value="UniProtKB-KW"/>
</dbReference>
<dbReference type="InterPro" id="IPR036890">
    <property type="entry name" value="HATPase_C_sf"/>
</dbReference>
<evidence type="ECO:0000313" key="4">
    <source>
        <dbReference type="EMBL" id="NEX63927.1"/>
    </source>
</evidence>
<accession>A0A6B3ST34</accession>
<name>A0A6B3ST34_9BURK</name>
<sequence length="192" mass="20376">MTTNSPSDDELDGDEPVRDLLIDPPGDAILPSGGMRGLAHRRVRFHVPAALEDISAVAVSVRAFIAGNVAEELCNAIELGVTEALTNVVTHGYAGVAHAAVEVTVEESPAAVVVQVIDSGRPIPEEAFRRAGQDVFDFDPDDIDRLPVGGMGLSLIKELFDAVRYESQDGINRLTLAKRIGATPSATTESDF</sequence>
<reference evidence="4 5" key="1">
    <citation type="submission" date="2020-02" db="EMBL/GenBank/DDBJ databases">
        <authorList>
            <person name="Kim M.K."/>
        </authorList>
    </citation>
    <scope>NUCLEOTIDE SEQUENCE [LARGE SCALE GENOMIC DNA]</scope>
    <source>
        <strain evidence="4 5">17J57-3</strain>
    </source>
</reference>
<keyword evidence="4" id="KW-0547">Nucleotide-binding</keyword>
<protein>
    <submittedName>
        <fullName evidence="4">ATP-binding protein</fullName>
    </submittedName>
</protein>
<evidence type="ECO:0000256" key="1">
    <source>
        <dbReference type="ARBA" id="ARBA00022527"/>
    </source>
</evidence>
<keyword evidence="1" id="KW-0723">Serine/threonine-protein kinase</keyword>
<dbReference type="SUPFAM" id="SSF55874">
    <property type="entry name" value="ATPase domain of HSP90 chaperone/DNA topoisomerase II/histidine kinase"/>
    <property type="match status" value="1"/>
</dbReference>
<evidence type="ECO:0000256" key="2">
    <source>
        <dbReference type="SAM" id="MobiDB-lite"/>
    </source>
</evidence>
<keyword evidence="4" id="KW-0067">ATP-binding</keyword>
<proteinExistence type="predicted"/>
<dbReference type="Pfam" id="PF13581">
    <property type="entry name" value="HATPase_c_2"/>
    <property type="match status" value="1"/>
</dbReference>
<feature type="domain" description="Histidine kinase/HSP90-like ATPase" evidence="3">
    <location>
        <begin position="47"/>
        <end position="178"/>
    </location>
</feature>
<keyword evidence="1" id="KW-0808">Transferase</keyword>
<evidence type="ECO:0000313" key="5">
    <source>
        <dbReference type="Proteomes" id="UP000482155"/>
    </source>
</evidence>
<dbReference type="GO" id="GO:0004674">
    <property type="term" value="F:protein serine/threonine kinase activity"/>
    <property type="evidence" value="ECO:0007669"/>
    <property type="project" value="UniProtKB-KW"/>
</dbReference>
<dbReference type="Gene3D" id="3.30.565.10">
    <property type="entry name" value="Histidine kinase-like ATPase, C-terminal domain"/>
    <property type="match status" value="1"/>
</dbReference>
<gene>
    <name evidence="4" type="ORF">G3574_22835</name>
</gene>
<keyword evidence="1" id="KW-0418">Kinase</keyword>
<comment type="caution">
    <text evidence="4">The sequence shown here is derived from an EMBL/GenBank/DDBJ whole genome shotgun (WGS) entry which is preliminary data.</text>
</comment>
<dbReference type="RefSeq" id="WP_163967864.1">
    <property type="nucleotide sequence ID" value="NZ_JAAIVB010000078.1"/>
</dbReference>
<evidence type="ECO:0000259" key="3">
    <source>
        <dbReference type="Pfam" id="PF13581"/>
    </source>
</evidence>
<organism evidence="4 5">
    <name type="scientific">Noviherbaspirillum galbum</name>
    <dbReference type="NCBI Taxonomy" id="2709383"/>
    <lineage>
        <taxon>Bacteria</taxon>
        <taxon>Pseudomonadati</taxon>
        <taxon>Pseudomonadota</taxon>
        <taxon>Betaproteobacteria</taxon>
        <taxon>Burkholderiales</taxon>
        <taxon>Oxalobacteraceae</taxon>
        <taxon>Noviherbaspirillum</taxon>
    </lineage>
</organism>
<dbReference type="PANTHER" id="PTHR35526:SF3">
    <property type="entry name" value="ANTI-SIGMA-F FACTOR RSBW"/>
    <property type="match status" value="1"/>
</dbReference>
<dbReference type="InterPro" id="IPR050267">
    <property type="entry name" value="Anti-sigma-factor_SerPK"/>
</dbReference>
<feature type="region of interest" description="Disordered" evidence="2">
    <location>
        <begin position="1"/>
        <end position="25"/>
    </location>
</feature>
<dbReference type="InterPro" id="IPR003594">
    <property type="entry name" value="HATPase_dom"/>
</dbReference>
<dbReference type="CDD" id="cd16936">
    <property type="entry name" value="HATPase_RsbW-like"/>
    <property type="match status" value="1"/>
</dbReference>